<accession>A0ACB7YZY8</accession>
<protein>
    <submittedName>
        <fullName evidence="1">Uncharacterized protein</fullName>
    </submittedName>
</protein>
<sequence>MYGGDEVSAIVIDLGSHTCKAGYAGEDAPKAVFPSVVGSIDQMELDDPDNSDKNSGSIPDSKSVVRSFDAEKSKGKRKLYVGSQALGYRRDHMEVLSPIKDGVVVDWEIVESIWDHALRDCLLIDPKEHPMLLAEPSSNTQQQREKTAELMFEKYKVPALFLAKNAVLTSFASGRATSLVVDSGGGLTTIAPVHDGYVLQKAVQSSPIGGEFLSDCLMKSLESKGLNIKPRYSFKRKEIRPGEFQTVDLDFPSTTESYRLYSQRVIASDIKESVCRAPDTPYDESSYSNIPMTPYELPDGQTIEIGADRFKIPDVLFNPSLVQTIPGMESFADTAASVRGLPQMVIDSINKCDVDIRRELFSSILLSGGTASMQQLKERLEKDLLEESPQAARVKVLASGNATERRFSVWIGGSILASLGSFQQMWFSKSEYEEHGASYIQRKCP</sequence>
<evidence type="ECO:0000313" key="2">
    <source>
        <dbReference type="Proteomes" id="UP000828048"/>
    </source>
</evidence>
<keyword evidence="2" id="KW-1185">Reference proteome</keyword>
<proteinExistence type="predicted"/>
<evidence type="ECO:0000313" key="1">
    <source>
        <dbReference type="EMBL" id="KAH7858898.1"/>
    </source>
</evidence>
<comment type="caution">
    <text evidence="1">The sequence shown here is derived from an EMBL/GenBank/DDBJ whole genome shotgun (WGS) entry which is preliminary data.</text>
</comment>
<gene>
    <name evidence="1" type="ORF">Vadar_029185</name>
</gene>
<dbReference type="Proteomes" id="UP000828048">
    <property type="component" value="Chromosome 3"/>
</dbReference>
<organism evidence="1 2">
    <name type="scientific">Vaccinium darrowii</name>
    <dbReference type="NCBI Taxonomy" id="229202"/>
    <lineage>
        <taxon>Eukaryota</taxon>
        <taxon>Viridiplantae</taxon>
        <taxon>Streptophyta</taxon>
        <taxon>Embryophyta</taxon>
        <taxon>Tracheophyta</taxon>
        <taxon>Spermatophyta</taxon>
        <taxon>Magnoliopsida</taxon>
        <taxon>eudicotyledons</taxon>
        <taxon>Gunneridae</taxon>
        <taxon>Pentapetalae</taxon>
        <taxon>asterids</taxon>
        <taxon>Ericales</taxon>
        <taxon>Ericaceae</taxon>
        <taxon>Vaccinioideae</taxon>
        <taxon>Vaccinieae</taxon>
        <taxon>Vaccinium</taxon>
    </lineage>
</organism>
<reference evidence="1 2" key="1">
    <citation type="journal article" date="2021" name="Hortic Res">
        <title>High-quality reference genome and annotation aids understanding of berry development for evergreen blueberry (Vaccinium darrowii).</title>
        <authorList>
            <person name="Yu J."/>
            <person name="Hulse-Kemp A.M."/>
            <person name="Babiker E."/>
            <person name="Staton M."/>
        </authorList>
    </citation>
    <scope>NUCLEOTIDE SEQUENCE [LARGE SCALE GENOMIC DNA]</scope>
    <source>
        <strain evidence="2">cv. NJ 8807/NJ 8810</strain>
        <tissue evidence="1">Young leaf</tissue>
    </source>
</reference>
<name>A0ACB7YZY8_9ERIC</name>
<dbReference type="EMBL" id="CM037153">
    <property type="protein sequence ID" value="KAH7858898.1"/>
    <property type="molecule type" value="Genomic_DNA"/>
</dbReference>